<dbReference type="AlphaFoldDB" id="A0A091LA72"/>
<dbReference type="Proteomes" id="UP000053745">
    <property type="component" value="Unassembled WGS sequence"/>
</dbReference>
<name>A0A091LA72_CATAU</name>
<keyword evidence="2" id="KW-1185">Reference proteome</keyword>
<feature type="non-terminal residue" evidence="1">
    <location>
        <position position="1"/>
    </location>
</feature>
<reference evidence="1 2" key="1">
    <citation type="submission" date="2014-04" db="EMBL/GenBank/DDBJ databases">
        <title>Genome evolution of avian class.</title>
        <authorList>
            <person name="Zhang G."/>
            <person name="Li C."/>
        </authorList>
    </citation>
    <scope>NUCLEOTIDE SEQUENCE [LARGE SCALE GENOMIC DNA]</scope>
    <source>
        <strain evidence="1">BGI_N323</strain>
    </source>
</reference>
<dbReference type="EMBL" id="KL309162">
    <property type="protein sequence ID" value="KFP52767.1"/>
    <property type="molecule type" value="Genomic_DNA"/>
</dbReference>
<evidence type="ECO:0000313" key="1">
    <source>
        <dbReference type="EMBL" id="KFP52767.1"/>
    </source>
</evidence>
<proteinExistence type="predicted"/>
<accession>A0A091LA72</accession>
<feature type="non-terminal residue" evidence="1">
    <location>
        <position position="56"/>
    </location>
</feature>
<protein>
    <submittedName>
        <fullName evidence="1">Uncharacterized protein</fullName>
    </submittedName>
</protein>
<evidence type="ECO:0000313" key="2">
    <source>
        <dbReference type="Proteomes" id="UP000053745"/>
    </source>
</evidence>
<organism evidence="1 2">
    <name type="scientific">Cathartes aura</name>
    <name type="common">Turkey vulture</name>
    <name type="synonym">Vultur aura</name>
    <dbReference type="NCBI Taxonomy" id="43455"/>
    <lineage>
        <taxon>Eukaryota</taxon>
        <taxon>Metazoa</taxon>
        <taxon>Chordata</taxon>
        <taxon>Craniata</taxon>
        <taxon>Vertebrata</taxon>
        <taxon>Euteleostomi</taxon>
        <taxon>Archelosauria</taxon>
        <taxon>Archosauria</taxon>
        <taxon>Dinosauria</taxon>
        <taxon>Saurischia</taxon>
        <taxon>Theropoda</taxon>
        <taxon>Coelurosauria</taxon>
        <taxon>Aves</taxon>
        <taxon>Neognathae</taxon>
        <taxon>Neoaves</taxon>
        <taxon>Telluraves</taxon>
        <taxon>Accipitrimorphae</taxon>
        <taxon>Accipitriformes</taxon>
        <taxon>Cathartidae</taxon>
        <taxon>Cathartes</taxon>
    </lineage>
</organism>
<sequence length="56" mass="6133">RSSPAALCASCNEFCRGAGHSHPYVQQESTLTWYLETSCSGGKIYSILFSYLVPTN</sequence>
<gene>
    <name evidence="1" type="ORF">N323_05234</name>
</gene>